<evidence type="ECO:0000256" key="4">
    <source>
        <dbReference type="ARBA" id="ARBA00012201"/>
    </source>
</evidence>
<dbReference type="GO" id="GO:0007189">
    <property type="term" value="P:adenylate cyclase-activating G protein-coupled receptor signaling pathway"/>
    <property type="evidence" value="ECO:0007669"/>
    <property type="project" value="TreeGrafter"/>
</dbReference>
<dbReference type="CDD" id="cd07302">
    <property type="entry name" value="CHD"/>
    <property type="match status" value="1"/>
</dbReference>
<evidence type="ECO:0000256" key="9">
    <source>
        <dbReference type="ARBA" id="ARBA00022842"/>
    </source>
</evidence>
<comment type="cofactor">
    <cofactor evidence="2">
        <name>Mg(2+)</name>
        <dbReference type="ChEBI" id="CHEBI:18420"/>
    </cofactor>
</comment>
<comment type="caution">
    <text evidence="17">The sequence shown here is derived from an EMBL/GenBank/DDBJ whole genome shotgun (WGS) entry which is preliminary data.</text>
</comment>
<dbReference type="InterPro" id="IPR018297">
    <property type="entry name" value="A/G_cyclase_CS"/>
</dbReference>
<dbReference type="AlphaFoldDB" id="A0AAV4IXH7"/>
<evidence type="ECO:0000256" key="10">
    <source>
        <dbReference type="ARBA" id="ARBA00022989"/>
    </source>
</evidence>
<dbReference type="InterPro" id="IPR001054">
    <property type="entry name" value="A/G_cyclase"/>
</dbReference>
<keyword evidence="11" id="KW-0115">cAMP biosynthesis</keyword>
<dbReference type="Proteomes" id="UP000762676">
    <property type="component" value="Unassembled WGS sequence"/>
</dbReference>
<comment type="subcellular location">
    <subcellularLocation>
        <location evidence="3">Membrane</location>
        <topology evidence="3">Multi-pass membrane protein</topology>
    </subcellularLocation>
</comment>
<evidence type="ECO:0000256" key="6">
    <source>
        <dbReference type="ARBA" id="ARBA00022723"/>
    </source>
</evidence>
<accession>A0AAV4IXH7</accession>
<dbReference type="GO" id="GO:0006171">
    <property type="term" value="P:cAMP biosynthetic process"/>
    <property type="evidence" value="ECO:0007669"/>
    <property type="project" value="UniProtKB-KW"/>
</dbReference>
<evidence type="ECO:0000256" key="13">
    <source>
        <dbReference type="ARBA" id="ARBA00023239"/>
    </source>
</evidence>
<evidence type="ECO:0000256" key="3">
    <source>
        <dbReference type="ARBA" id="ARBA00004141"/>
    </source>
</evidence>
<evidence type="ECO:0000259" key="16">
    <source>
        <dbReference type="PROSITE" id="PS50125"/>
    </source>
</evidence>
<evidence type="ECO:0000256" key="2">
    <source>
        <dbReference type="ARBA" id="ARBA00001946"/>
    </source>
</evidence>
<keyword evidence="9" id="KW-0460">Magnesium</keyword>
<keyword evidence="7" id="KW-0547">Nucleotide-binding</keyword>
<reference evidence="17 18" key="1">
    <citation type="journal article" date="2021" name="Elife">
        <title>Chloroplast acquisition without the gene transfer in kleptoplastic sea slugs, Plakobranchus ocellatus.</title>
        <authorList>
            <person name="Maeda T."/>
            <person name="Takahashi S."/>
            <person name="Yoshida T."/>
            <person name="Shimamura S."/>
            <person name="Takaki Y."/>
            <person name="Nagai Y."/>
            <person name="Toyoda A."/>
            <person name="Suzuki Y."/>
            <person name="Arimoto A."/>
            <person name="Ishii H."/>
            <person name="Satoh N."/>
            <person name="Nishiyama T."/>
            <person name="Hasebe M."/>
            <person name="Maruyama T."/>
            <person name="Minagawa J."/>
            <person name="Obokata J."/>
            <person name="Shigenobu S."/>
        </authorList>
    </citation>
    <scope>NUCLEOTIDE SEQUENCE [LARGE SCALE GENOMIC DNA]</scope>
</reference>
<name>A0AAV4IXH7_9GAST</name>
<dbReference type="PROSITE" id="PS50125">
    <property type="entry name" value="GUANYLATE_CYCLASE_2"/>
    <property type="match status" value="1"/>
</dbReference>
<evidence type="ECO:0000256" key="8">
    <source>
        <dbReference type="ARBA" id="ARBA00022840"/>
    </source>
</evidence>
<evidence type="ECO:0000256" key="12">
    <source>
        <dbReference type="ARBA" id="ARBA00023136"/>
    </source>
</evidence>
<comment type="catalytic activity">
    <reaction evidence="1">
        <text>ATP = 3',5'-cyclic AMP + diphosphate</text>
        <dbReference type="Rhea" id="RHEA:15389"/>
        <dbReference type="ChEBI" id="CHEBI:30616"/>
        <dbReference type="ChEBI" id="CHEBI:33019"/>
        <dbReference type="ChEBI" id="CHEBI:58165"/>
        <dbReference type="EC" id="4.6.1.1"/>
    </reaction>
</comment>
<keyword evidence="8" id="KW-0067">ATP-binding</keyword>
<feature type="transmembrane region" description="Helical" evidence="15">
    <location>
        <begin position="16"/>
        <end position="36"/>
    </location>
</feature>
<evidence type="ECO:0000313" key="18">
    <source>
        <dbReference type="Proteomes" id="UP000762676"/>
    </source>
</evidence>
<dbReference type="GO" id="GO:0035556">
    <property type="term" value="P:intracellular signal transduction"/>
    <property type="evidence" value="ECO:0007669"/>
    <property type="project" value="InterPro"/>
</dbReference>
<keyword evidence="12 15" id="KW-0472">Membrane</keyword>
<proteinExistence type="inferred from homology"/>
<dbReference type="GO" id="GO:0005886">
    <property type="term" value="C:plasma membrane"/>
    <property type="evidence" value="ECO:0007669"/>
    <property type="project" value="TreeGrafter"/>
</dbReference>
<dbReference type="GO" id="GO:0005524">
    <property type="term" value="F:ATP binding"/>
    <property type="evidence" value="ECO:0007669"/>
    <property type="project" value="UniProtKB-KW"/>
</dbReference>
<dbReference type="FunFam" id="3.30.70.1230:FF:000006">
    <property type="entry name" value="Adenylate cyclase"/>
    <property type="match status" value="1"/>
</dbReference>
<organism evidence="17 18">
    <name type="scientific">Elysia marginata</name>
    <dbReference type="NCBI Taxonomy" id="1093978"/>
    <lineage>
        <taxon>Eukaryota</taxon>
        <taxon>Metazoa</taxon>
        <taxon>Spiralia</taxon>
        <taxon>Lophotrochozoa</taxon>
        <taxon>Mollusca</taxon>
        <taxon>Gastropoda</taxon>
        <taxon>Heterobranchia</taxon>
        <taxon>Euthyneura</taxon>
        <taxon>Panpulmonata</taxon>
        <taxon>Sacoglossa</taxon>
        <taxon>Placobranchoidea</taxon>
        <taxon>Plakobranchidae</taxon>
        <taxon>Elysia</taxon>
    </lineage>
</organism>
<dbReference type="PANTHER" id="PTHR45627">
    <property type="entry name" value="ADENYLATE CYCLASE TYPE 1"/>
    <property type="match status" value="1"/>
</dbReference>
<evidence type="ECO:0000256" key="1">
    <source>
        <dbReference type="ARBA" id="ARBA00001593"/>
    </source>
</evidence>
<comment type="similarity">
    <text evidence="14">Belongs to the adenylyl cyclase class-4/guanylyl cyclase family.</text>
</comment>
<evidence type="ECO:0000313" key="17">
    <source>
        <dbReference type="EMBL" id="GFS14695.1"/>
    </source>
</evidence>
<keyword evidence="5 15" id="KW-0812">Transmembrane</keyword>
<dbReference type="PROSITE" id="PS00452">
    <property type="entry name" value="GUANYLATE_CYCLASE_1"/>
    <property type="match status" value="1"/>
</dbReference>
<dbReference type="GO" id="GO:0004016">
    <property type="term" value="F:adenylate cyclase activity"/>
    <property type="evidence" value="ECO:0007669"/>
    <property type="project" value="UniProtKB-EC"/>
</dbReference>
<dbReference type="EMBL" id="BMAT01002812">
    <property type="protein sequence ID" value="GFS14695.1"/>
    <property type="molecule type" value="Genomic_DNA"/>
</dbReference>
<gene>
    <name evidence="17" type="ORF">ElyMa_001430200</name>
</gene>
<sequence length="440" mass="49377">MTSTSDLDPDSEACDYVVYFSHSAVVLMVAVSSAVNQGHLIKGAVLLLLLGLHAIVTLVFLDDFYDYYDTRVYGGEIPSEIAYADDVDFIGHDYANIAKIQETLEKYQLKVNTDKTEFTLLSKSEDWKKVKKFIVCYSGDHAITIKYRLLAELGAVVIALNMHNFNAERISRTLFYWKERRKLQKEEAVSMQERNTALVYNLLPAHVAKEFSTTRRADSELYSQAYDEVGVMFAACPNFNSFYNESAVNNNGLECLRFLNEIISDYDELLNLSKFSSIVKIKTVGSTYMAASGMVLARTPQVNANRSSIKWAHLQELVNFAIALQDVIKKINEESFNNFILRIGINHGPIIAGVIGARKPHYDIWGNTVNVASRMESTGQAGKIQVVEECKEILVDFGFRFNKRGLINVKGKGELMTYFLDRTETTPGADDGIPNQVPGT</sequence>
<feature type="transmembrane region" description="Helical" evidence="15">
    <location>
        <begin position="43"/>
        <end position="61"/>
    </location>
</feature>
<keyword evidence="18" id="KW-1185">Reference proteome</keyword>
<dbReference type="PANTHER" id="PTHR45627:SF30">
    <property type="entry name" value="ADENYLATE CYCLASE TYPE 3"/>
    <property type="match status" value="1"/>
</dbReference>
<dbReference type="GO" id="GO:0046872">
    <property type="term" value="F:metal ion binding"/>
    <property type="evidence" value="ECO:0007669"/>
    <property type="project" value="UniProtKB-KW"/>
</dbReference>
<dbReference type="EC" id="4.6.1.1" evidence="4"/>
<dbReference type="SMART" id="SM00044">
    <property type="entry name" value="CYCc"/>
    <property type="match status" value="1"/>
</dbReference>
<keyword evidence="10 15" id="KW-1133">Transmembrane helix</keyword>
<dbReference type="Pfam" id="PF00211">
    <property type="entry name" value="Guanylate_cyc"/>
    <property type="match status" value="1"/>
</dbReference>
<evidence type="ECO:0000256" key="14">
    <source>
        <dbReference type="RuleBase" id="RU000405"/>
    </source>
</evidence>
<feature type="domain" description="Guanylate cyclase" evidence="16">
    <location>
        <begin position="230"/>
        <end position="376"/>
    </location>
</feature>
<evidence type="ECO:0000256" key="5">
    <source>
        <dbReference type="ARBA" id="ARBA00022692"/>
    </source>
</evidence>
<dbReference type="SUPFAM" id="SSF55073">
    <property type="entry name" value="Nucleotide cyclase"/>
    <property type="match status" value="1"/>
</dbReference>
<keyword evidence="6" id="KW-0479">Metal-binding</keyword>
<keyword evidence="13 14" id="KW-0456">Lyase</keyword>
<evidence type="ECO:0000256" key="7">
    <source>
        <dbReference type="ARBA" id="ARBA00022741"/>
    </source>
</evidence>
<evidence type="ECO:0000256" key="15">
    <source>
        <dbReference type="SAM" id="Phobius"/>
    </source>
</evidence>
<evidence type="ECO:0000256" key="11">
    <source>
        <dbReference type="ARBA" id="ARBA00022998"/>
    </source>
</evidence>
<protein>
    <recommendedName>
        <fullName evidence="4">adenylate cyclase</fullName>
        <ecNumber evidence="4">4.6.1.1</ecNumber>
    </recommendedName>
</protein>
<dbReference type="InterPro" id="IPR029787">
    <property type="entry name" value="Nucleotide_cyclase"/>
</dbReference>
<dbReference type="Gene3D" id="3.30.70.1230">
    <property type="entry name" value="Nucleotide cyclase"/>
    <property type="match status" value="1"/>
</dbReference>